<comment type="catalytic activity">
    <reaction evidence="1">
        <text>Acts on substrates that are at least partially unfolded. The cleavage site P1 residue is normally between a pair of hydrophobic residues, such as Val-|-Val.</text>
        <dbReference type="EC" id="3.4.21.107"/>
    </reaction>
</comment>
<name>A0A372DK51_9GAMM</name>
<evidence type="ECO:0000256" key="13">
    <source>
        <dbReference type="ARBA" id="ARBA00023016"/>
    </source>
</evidence>
<proteinExistence type="inferred from homology"/>
<dbReference type="PROSITE" id="PS50106">
    <property type="entry name" value="PDZ"/>
    <property type="match status" value="1"/>
</dbReference>
<keyword evidence="13" id="KW-0346">Stress response</keyword>
<dbReference type="Gene3D" id="2.40.10.120">
    <property type="match status" value="1"/>
</dbReference>
<evidence type="ECO:0000256" key="14">
    <source>
        <dbReference type="ARBA" id="ARBA00032850"/>
    </source>
</evidence>
<dbReference type="SMART" id="SM00228">
    <property type="entry name" value="PDZ"/>
    <property type="match status" value="2"/>
</dbReference>
<keyword evidence="12" id="KW-0720">Serine protease</keyword>
<dbReference type="InterPro" id="IPR001478">
    <property type="entry name" value="PDZ"/>
</dbReference>
<feature type="active site" description="Charge relay system" evidence="15">
    <location>
        <position position="234"/>
    </location>
</feature>
<dbReference type="PANTHER" id="PTHR22939">
    <property type="entry name" value="SERINE PROTEASE FAMILY S1C HTRA-RELATED"/>
    <property type="match status" value="1"/>
</dbReference>
<dbReference type="Proteomes" id="UP000262917">
    <property type="component" value="Unassembled WGS sequence"/>
</dbReference>
<evidence type="ECO:0000256" key="4">
    <source>
        <dbReference type="ARBA" id="ARBA00010541"/>
    </source>
</evidence>
<evidence type="ECO:0000256" key="15">
    <source>
        <dbReference type="PIRSR" id="PIRSR611782-1"/>
    </source>
</evidence>
<feature type="domain" description="PDZ" evidence="18">
    <location>
        <begin position="290"/>
        <end position="369"/>
    </location>
</feature>
<comment type="similarity">
    <text evidence="4">Belongs to the peptidase S1C family.</text>
</comment>
<evidence type="ECO:0000256" key="2">
    <source>
        <dbReference type="ARBA" id="ARBA00002610"/>
    </source>
</evidence>
<evidence type="ECO:0000256" key="1">
    <source>
        <dbReference type="ARBA" id="ARBA00001772"/>
    </source>
</evidence>
<dbReference type="InterPro" id="IPR011782">
    <property type="entry name" value="Pept_S1C_Do"/>
</dbReference>
<dbReference type="Pfam" id="PF13365">
    <property type="entry name" value="Trypsin_2"/>
    <property type="match status" value="1"/>
</dbReference>
<dbReference type="SUPFAM" id="SSF50494">
    <property type="entry name" value="Trypsin-like serine proteases"/>
    <property type="match status" value="1"/>
</dbReference>
<accession>A0A372DK51</accession>
<evidence type="ECO:0000256" key="6">
    <source>
        <dbReference type="ARBA" id="ARBA00013958"/>
    </source>
</evidence>
<dbReference type="SUPFAM" id="SSF50156">
    <property type="entry name" value="PDZ domain-like"/>
    <property type="match status" value="2"/>
</dbReference>
<dbReference type="InterPro" id="IPR036034">
    <property type="entry name" value="PDZ_sf"/>
</dbReference>
<dbReference type="InterPro" id="IPR009003">
    <property type="entry name" value="Peptidase_S1_PA"/>
</dbReference>
<evidence type="ECO:0000259" key="18">
    <source>
        <dbReference type="PROSITE" id="PS50106"/>
    </source>
</evidence>
<dbReference type="GO" id="GO:0042597">
    <property type="term" value="C:periplasmic space"/>
    <property type="evidence" value="ECO:0007669"/>
    <property type="project" value="UniProtKB-SubCell"/>
</dbReference>
<dbReference type="GO" id="GO:0006508">
    <property type="term" value="P:proteolysis"/>
    <property type="evidence" value="ECO:0007669"/>
    <property type="project" value="UniProtKB-KW"/>
</dbReference>
<evidence type="ECO:0000256" key="17">
    <source>
        <dbReference type="SAM" id="SignalP"/>
    </source>
</evidence>
<feature type="binding site" evidence="16">
    <location>
        <begin position="232"/>
        <end position="234"/>
    </location>
    <ligand>
        <name>substrate</name>
    </ligand>
</feature>
<organism evidence="19 20">
    <name type="scientific">Cognatiluteimonas weifangensis</name>
    <dbReference type="NCBI Taxonomy" id="2303539"/>
    <lineage>
        <taxon>Bacteria</taxon>
        <taxon>Pseudomonadati</taxon>
        <taxon>Pseudomonadota</taxon>
        <taxon>Gammaproteobacteria</taxon>
        <taxon>Lysobacterales</taxon>
        <taxon>Lysobacteraceae</taxon>
        <taxon>Cognatiluteimonas</taxon>
    </lineage>
</organism>
<evidence type="ECO:0000256" key="10">
    <source>
        <dbReference type="ARBA" id="ARBA00022764"/>
    </source>
</evidence>
<gene>
    <name evidence="19" type="ORF">D0Y53_09575</name>
</gene>
<protein>
    <recommendedName>
        <fullName evidence="6">Probable periplasmic serine endoprotease DegP-like</fullName>
        <ecNumber evidence="5">3.4.21.107</ecNumber>
    </recommendedName>
    <alternativeName>
        <fullName evidence="14">Protease Do</fullName>
    </alternativeName>
</protein>
<dbReference type="NCBIfam" id="TIGR02037">
    <property type="entry name" value="degP_htrA_DO"/>
    <property type="match status" value="1"/>
</dbReference>
<dbReference type="EMBL" id="QVPD01000009">
    <property type="protein sequence ID" value="RFP59981.1"/>
    <property type="molecule type" value="Genomic_DNA"/>
</dbReference>
<evidence type="ECO:0000313" key="19">
    <source>
        <dbReference type="EMBL" id="RFP59981.1"/>
    </source>
</evidence>
<keyword evidence="11" id="KW-0378">Hydrolase</keyword>
<feature type="active site" description="Charge relay system" evidence="15">
    <location>
        <position position="160"/>
    </location>
</feature>
<dbReference type="EC" id="3.4.21.107" evidence="5"/>
<dbReference type="Pfam" id="PF13180">
    <property type="entry name" value="PDZ_2"/>
    <property type="match status" value="2"/>
</dbReference>
<dbReference type="AlphaFoldDB" id="A0A372DK51"/>
<sequence length="502" mass="51573">MNASVRARVGALALVAVVSAATTAVVLPVATAQSPAPAPQMVVGLPDFTHLVEQVGPGVVNIEATLGSRGARLRGQLPDDAQIPEIFRRFFGPGMPFPGMPQDPADGPRGVSQGTGFLISADGYVLTNHHVVDGADAVKVKLSDRREFTAQVVGSDEQSDVALLKIDAGGLPALRLGDSSQLKPGQWVVAIGSPFGLDHSVTAGIVSAVGRSAGASQQYVPFIQTDVAINRGNSGGPLLNTRGEVVGINSQIFSNSGGYMGVSFAIPIDLAMNSVKQLKATGKVQRGMIGVGLQPITADLAQGLGLPDTRGALIREVSPGSAGEKAGLRVGDVIRSVDGRAIGQSSELPPIVGAKAPGTRIRLGVLRDGAQREIAVVLAPLDETLLPGNGGQGPRDRTAPVQPSSNPLGLIGEPLDAADRRQLGLQPGEGVGIARVEGLAARSAGVRAGDVVLKVGRSAVGSPAELDRALRDVRPGQTVMLLLSRNGNSQFVAVTPRTDDRQ</sequence>
<feature type="binding site" evidence="16">
    <location>
        <position position="160"/>
    </location>
    <ligand>
        <name>substrate</name>
    </ligand>
</feature>
<evidence type="ECO:0000256" key="16">
    <source>
        <dbReference type="PIRSR" id="PIRSR611782-2"/>
    </source>
</evidence>
<comment type="subcellular location">
    <subcellularLocation>
        <location evidence="3">Periplasm</location>
    </subcellularLocation>
</comment>
<dbReference type="InterPro" id="IPR001940">
    <property type="entry name" value="Peptidase_S1C"/>
</dbReference>
<feature type="chain" id="PRO_5038729074" description="Probable periplasmic serine endoprotease DegP-like" evidence="17">
    <location>
        <begin position="21"/>
        <end position="502"/>
    </location>
</feature>
<evidence type="ECO:0000256" key="9">
    <source>
        <dbReference type="ARBA" id="ARBA00022737"/>
    </source>
</evidence>
<dbReference type="PANTHER" id="PTHR22939:SF130">
    <property type="entry name" value="PERIPLASMIC SERINE ENDOPROTEASE DEGP-LIKE-RELATED"/>
    <property type="match status" value="1"/>
</dbReference>
<reference evidence="19 20" key="1">
    <citation type="submission" date="2018-08" db="EMBL/GenBank/DDBJ databases">
        <title>Lysobacter weifangensis sp. nov., a new member of the family 'Xanthomonadaceae', isolated from soil in a farmland.</title>
        <authorList>
            <person name="Zhao H."/>
        </authorList>
    </citation>
    <scope>NUCLEOTIDE SEQUENCE [LARGE SCALE GENOMIC DNA]</scope>
    <source>
        <strain evidence="19 20">WF-2</strain>
    </source>
</reference>
<dbReference type="OrthoDB" id="9758917at2"/>
<keyword evidence="20" id="KW-1185">Reference proteome</keyword>
<dbReference type="GO" id="GO:0004252">
    <property type="term" value="F:serine-type endopeptidase activity"/>
    <property type="evidence" value="ECO:0007669"/>
    <property type="project" value="InterPro"/>
</dbReference>
<keyword evidence="8 17" id="KW-0732">Signal</keyword>
<dbReference type="Gene3D" id="2.30.42.10">
    <property type="match status" value="2"/>
</dbReference>
<evidence type="ECO:0000256" key="5">
    <source>
        <dbReference type="ARBA" id="ARBA00013035"/>
    </source>
</evidence>
<dbReference type="CDD" id="cd10839">
    <property type="entry name" value="cpPDZ1_DegP-like"/>
    <property type="match status" value="1"/>
</dbReference>
<keyword evidence="9" id="KW-0677">Repeat</keyword>
<keyword evidence="10" id="KW-0574">Periplasm</keyword>
<keyword evidence="7" id="KW-0645">Protease</keyword>
<evidence type="ECO:0000313" key="20">
    <source>
        <dbReference type="Proteomes" id="UP000262917"/>
    </source>
</evidence>
<evidence type="ECO:0000256" key="7">
    <source>
        <dbReference type="ARBA" id="ARBA00022670"/>
    </source>
</evidence>
<feature type="signal peptide" evidence="17">
    <location>
        <begin position="1"/>
        <end position="20"/>
    </location>
</feature>
<evidence type="ECO:0000256" key="8">
    <source>
        <dbReference type="ARBA" id="ARBA00022729"/>
    </source>
</evidence>
<evidence type="ECO:0000256" key="12">
    <source>
        <dbReference type="ARBA" id="ARBA00022825"/>
    </source>
</evidence>
<dbReference type="RefSeq" id="WP_117202990.1">
    <property type="nucleotide sequence ID" value="NZ_JBHTBK010000020.1"/>
</dbReference>
<evidence type="ECO:0000256" key="3">
    <source>
        <dbReference type="ARBA" id="ARBA00004418"/>
    </source>
</evidence>
<feature type="binding site" evidence="16">
    <location>
        <position position="130"/>
    </location>
    <ligand>
        <name>substrate</name>
    </ligand>
</feature>
<dbReference type="PRINTS" id="PR00834">
    <property type="entry name" value="PROTEASES2C"/>
</dbReference>
<comment type="function">
    <text evidence="2">Might be efficient in the degradation of transiently denatured and unfolded proteins which accumulate in the periplasm following stress conditions.</text>
</comment>
<comment type="caution">
    <text evidence="19">The sequence shown here is derived from an EMBL/GenBank/DDBJ whole genome shotgun (WGS) entry which is preliminary data.</text>
</comment>
<feature type="active site" description="Charge relay system" evidence="15">
    <location>
        <position position="130"/>
    </location>
</feature>
<evidence type="ECO:0000256" key="11">
    <source>
        <dbReference type="ARBA" id="ARBA00022801"/>
    </source>
</evidence>